<keyword evidence="8" id="KW-0653">Protein transport</keyword>
<comment type="subcellular location">
    <subcellularLocation>
        <location evidence="2">Cytoplasm</location>
    </subcellularLocation>
    <subcellularLocation>
        <location evidence="1">Nucleus</location>
    </subcellularLocation>
</comment>
<reference evidence="12 13" key="1">
    <citation type="submission" date="2016-11" db="EMBL/GenBank/DDBJ databases">
        <title>The macronuclear genome of Stentor coeruleus: a giant cell with tiny introns.</title>
        <authorList>
            <person name="Slabodnick M."/>
            <person name="Ruby J.G."/>
            <person name="Reiff S.B."/>
            <person name="Swart E.C."/>
            <person name="Gosai S."/>
            <person name="Prabakaran S."/>
            <person name="Witkowska E."/>
            <person name="Larue G.E."/>
            <person name="Fisher S."/>
            <person name="Freeman R.M."/>
            <person name="Gunawardena J."/>
            <person name="Chu W."/>
            <person name="Stover N.A."/>
            <person name="Gregory B.D."/>
            <person name="Nowacki M."/>
            <person name="Derisi J."/>
            <person name="Roy S.W."/>
            <person name="Marshall W.F."/>
            <person name="Sood P."/>
        </authorList>
    </citation>
    <scope>NUCLEOTIDE SEQUENCE [LARGE SCALE GENOMIC DNA]</scope>
    <source>
        <strain evidence="12">WM001</strain>
    </source>
</reference>
<evidence type="ECO:0000256" key="8">
    <source>
        <dbReference type="ARBA" id="ARBA00022927"/>
    </source>
</evidence>
<accession>A0A1R2ANB4</accession>
<comment type="caution">
    <text evidence="12">The sequence shown here is derived from an EMBL/GenBank/DDBJ whole genome shotgun (WGS) entry which is preliminary data.</text>
</comment>
<dbReference type="PANTHER" id="PTHR13135">
    <property type="entry name" value="CYTOSOLIC RESINIFERATOXIN BINDING PROTEIN RBP-26"/>
    <property type="match status" value="1"/>
</dbReference>
<dbReference type="PANTHER" id="PTHR13135:SF0">
    <property type="entry name" value="PHOSPHORYLATED ADAPTER RNA EXPORT PROTEIN"/>
    <property type="match status" value="1"/>
</dbReference>
<dbReference type="InterPro" id="IPR039047">
    <property type="entry name" value="PHAX"/>
</dbReference>
<dbReference type="InterPro" id="IPR019385">
    <property type="entry name" value="PHAX_RNA-binding_domain"/>
</dbReference>
<comment type="similarity">
    <text evidence="3">Belongs to the PHAX family.</text>
</comment>
<evidence type="ECO:0000256" key="7">
    <source>
        <dbReference type="ARBA" id="ARBA00022884"/>
    </source>
</evidence>
<dbReference type="OrthoDB" id="20573at2759"/>
<dbReference type="GO" id="GO:0006408">
    <property type="term" value="P:snRNA export from nucleus"/>
    <property type="evidence" value="ECO:0007669"/>
    <property type="project" value="InterPro"/>
</dbReference>
<dbReference type="Pfam" id="PF10258">
    <property type="entry name" value="PHAX_RNA-bd"/>
    <property type="match status" value="1"/>
</dbReference>
<keyword evidence="13" id="KW-1185">Reference proteome</keyword>
<feature type="domain" description="Phosphorylated adapter RNA export protein RNA-binding" evidence="11">
    <location>
        <begin position="14"/>
        <end position="92"/>
    </location>
</feature>
<evidence type="ECO:0000256" key="1">
    <source>
        <dbReference type="ARBA" id="ARBA00004123"/>
    </source>
</evidence>
<sequence>MDLSDQQLDDVLLVKKVSEILQEKEIDLIHSVINVMGKDFCIQTMKKVQDIQEQGGLDKKNGGKRTPGGVFFCLVRDNCTKEENAKIFKKQNIEKRRRYVARKKIMLKLAKLDLV</sequence>
<protein>
    <recommendedName>
        <fullName evidence="4">Phosphorylated adapter RNA export protein</fullName>
    </recommendedName>
    <alternativeName>
        <fullName evidence="10">RNA U small nuclear RNA export adapter protein</fullName>
    </alternativeName>
</protein>
<dbReference type="GO" id="GO:0005634">
    <property type="term" value="C:nucleus"/>
    <property type="evidence" value="ECO:0007669"/>
    <property type="project" value="UniProtKB-SubCell"/>
</dbReference>
<evidence type="ECO:0000259" key="11">
    <source>
        <dbReference type="Pfam" id="PF10258"/>
    </source>
</evidence>
<dbReference type="GO" id="GO:0015031">
    <property type="term" value="P:protein transport"/>
    <property type="evidence" value="ECO:0007669"/>
    <property type="project" value="UniProtKB-KW"/>
</dbReference>
<dbReference type="Gene3D" id="1.10.10.1440">
    <property type="entry name" value="PHAX RNA-binding domain"/>
    <property type="match status" value="1"/>
</dbReference>
<evidence type="ECO:0000256" key="3">
    <source>
        <dbReference type="ARBA" id="ARBA00006094"/>
    </source>
</evidence>
<gene>
    <name evidence="12" type="ORF">SteCoe_37342</name>
</gene>
<dbReference type="GO" id="GO:0003723">
    <property type="term" value="F:RNA binding"/>
    <property type="evidence" value="ECO:0007669"/>
    <property type="project" value="UniProtKB-KW"/>
</dbReference>
<evidence type="ECO:0000256" key="5">
    <source>
        <dbReference type="ARBA" id="ARBA00022448"/>
    </source>
</evidence>
<organism evidence="12 13">
    <name type="scientific">Stentor coeruleus</name>
    <dbReference type="NCBI Taxonomy" id="5963"/>
    <lineage>
        <taxon>Eukaryota</taxon>
        <taxon>Sar</taxon>
        <taxon>Alveolata</taxon>
        <taxon>Ciliophora</taxon>
        <taxon>Postciliodesmatophora</taxon>
        <taxon>Heterotrichea</taxon>
        <taxon>Heterotrichida</taxon>
        <taxon>Stentoridae</taxon>
        <taxon>Stentor</taxon>
    </lineage>
</organism>
<evidence type="ECO:0000256" key="2">
    <source>
        <dbReference type="ARBA" id="ARBA00004496"/>
    </source>
</evidence>
<dbReference type="EMBL" id="MPUH01001864">
    <property type="protein sequence ID" value="OMJ65979.1"/>
    <property type="molecule type" value="Genomic_DNA"/>
</dbReference>
<evidence type="ECO:0000256" key="9">
    <source>
        <dbReference type="ARBA" id="ARBA00023242"/>
    </source>
</evidence>
<evidence type="ECO:0000256" key="6">
    <source>
        <dbReference type="ARBA" id="ARBA00022490"/>
    </source>
</evidence>
<keyword evidence="6" id="KW-0963">Cytoplasm</keyword>
<keyword evidence="9" id="KW-0539">Nucleus</keyword>
<dbReference type="Proteomes" id="UP000187209">
    <property type="component" value="Unassembled WGS sequence"/>
</dbReference>
<evidence type="ECO:0000313" key="12">
    <source>
        <dbReference type="EMBL" id="OMJ65979.1"/>
    </source>
</evidence>
<evidence type="ECO:0000313" key="13">
    <source>
        <dbReference type="Proteomes" id="UP000187209"/>
    </source>
</evidence>
<proteinExistence type="inferred from homology"/>
<dbReference type="AlphaFoldDB" id="A0A1R2ANB4"/>
<evidence type="ECO:0000256" key="10">
    <source>
        <dbReference type="ARBA" id="ARBA00030834"/>
    </source>
</evidence>
<keyword evidence="7" id="KW-0694">RNA-binding</keyword>
<dbReference type="GO" id="GO:0005737">
    <property type="term" value="C:cytoplasm"/>
    <property type="evidence" value="ECO:0007669"/>
    <property type="project" value="UniProtKB-SubCell"/>
</dbReference>
<name>A0A1R2ANB4_9CILI</name>
<evidence type="ECO:0000256" key="4">
    <source>
        <dbReference type="ARBA" id="ARBA00016856"/>
    </source>
</evidence>
<dbReference type="InterPro" id="IPR038092">
    <property type="entry name" value="PHAX_RNA-binding_sf"/>
</dbReference>
<keyword evidence="5" id="KW-0813">Transport</keyword>